<evidence type="ECO:0000259" key="1">
    <source>
        <dbReference type="Pfam" id="PF12697"/>
    </source>
</evidence>
<dbReference type="EMBL" id="JAYKXP010000051">
    <property type="protein sequence ID" value="KAK7036413.1"/>
    <property type="molecule type" value="Genomic_DNA"/>
</dbReference>
<dbReference type="InterPro" id="IPR029058">
    <property type="entry name" value="AB_hydrolase_fold"/>
</dbReference>
<protein>
    <recommendedName>
        <fullName evidence="1">AB hydrolase-1 domain-containing protein</fullName>
    </recommendedName>
</protein>
<dbReference type="Proteomes" id="UP001383192">
    <property type="component" value="Unassembled WGS sequence"/>
</dbReference>
<keyword evidence="3" id="KW-1185">Reference proteome</keyword>
<gene>
    <name evidence="2" type="ORF">VNI00_011610</name>
</gene>
<dbReference type="Pfam" id="PF12697">
    <property type="entry name" value="Abhydrolase_6"/>
    <property type="match status" value="1"/>
</dbReference>
<dbReference type="SUPFAM" id="SSF53474">
    <property type="entry name" value="alpha/beta-Hydrolases"/>
    <property type="match status" value="1"/>
</dbReference>
<dbReference type="AlphaFoldDB" id="A0AAW0CE93"/>
<dbReference type="Gene3D" id="3.40.50.1820">
    <property type="entry name" value="alpha/beta hydrolase"/>
    <property type="match status" value="1"/>
</dbReference>
<comment type="caution">
    <text evidence="2">The sequence shown here is derived from an EMBL/GenBank/DDBJ whole genome shotgun (WGS) entry which is preliminary data.</text>
</comment>
<organism evidence="2 3">
    <name type="scientific">Paramarasmius palmivorus</name>
    <dbReference type="NCBI Taxonomy" id="297713"/>
    <lineage>
        <taxon>Eukaryota</taxon>
        <taxon>Fungi</taxon>
        <taxon>Dikarya</taxon>
        <taxon>Basidiomycota</taxon>
        <taxon>Agaricomycotina</taxon>
        <taxon>Agaricomycetes</taxon>
        <taxon>Agaricomycetidae</taxon>
        <taxon>Agaricales</taxon>
        <taxon>Marasmiineae</taxon>
        <taxon>Marasmiaceae</taxon>
        <taxon>Paramarasmius</taxon>
    </lineage>
</organism>
<sequence length="326" mass="36313">MSSIDTSEKLLDLPDGRKLAYCENGDPNSTTVVIFLHGLFGVGRADRQMPAWRDAGVHTVVPTLPGFGNSSDRPKSIPYAVSLAQDISALLGHLHPDEANLRIYVGGGSYGTVGAQILYGLPFDIFPYGKNIVGTMLLAPLSPFRHDKEYTKGMTWQNWFGVGPPSQLLPFQLLQRVMSLVISMKLNTVEKADVFLRGMLFDKASPEEREAFVQWRSREGIAEGQFERELAENAVKSIRNWSGFFEAADVLHSDWGFEPSKLDEEHCKRPILIVASKDDPLGPHMASWLAENYKNSQLKWTAGGHISATWEMDGIWRTFMQGIDGN</sequence>
<accession>A0AAW0CE93</accession>
<evidence type="ECO:0000313" key="3">
    <source>
        <dbReference type="Proteomes" id="UP001383192"/>
    </source>
</evidence>
<evidence type="ECO:0000313" key="2">
    <source>
        <dbReference type="EMBL" id="KAK7036413.1"/>
    </source>
</evidence>
<proteinExistence type="predicted"/>
<dbReference type="InterPro" id="IPR000073">
    <property type="entry name" value="AB_hydrolase_1"/>
</dbReference>
<reference evidence="2 3" key="1">
    <citation type="submission" date="2024-01" db="EMBL/GenBank/DDBJ databases">
        <title>A draft genome for a cacao thread blight-causing isolate of Paramarasmius palmivorus.</title>
        <authorList>
            <person name="Baruah I.K."/>
            <person name="Bukari Y."/>
            <person name="Amoako-Attah I."/>
            <person name="Meinhardt L.W."/>
            <person name="Bailey B.A."/>
            <person name="Cohen S.P."/>
        </authorList>
    </citation>
    <scope>NUCLEOTIDE SEQUENCE [LARGE SCALE GENOMIC DNA]</scope>
    <source>
        <strain evidence="2 3">GH-12</strain>
    </source>
</reference>
<name>A0AAW0CE93_9AGAR</name>
<feature type="domain" description="AB hydrolase-1" evidence="1">
    <location>
        <begin position="33"/>
        <end position="307"/>
    </location>
</feature>